<dbReference type="Proteomes" id="UP000070578">
    <property type="component" value="Unassembled WGS sequence"/>
</dbReference>
<proteinExistence type="predicted"/>
<name>A0A139BPA6_9PROT</name>
<dbReference type="AlphaFoldDB" id="A0A139BPA6"/>
<dbReference type="EMBL" id="LSLI01000140">
    <property type="protein sequence ID" value="KXS30799.1"/>
    <property type="molecule type" value="Genomic_DNA"/>
</dbReference>
<dbReference type="Pfam" id="PF20126">
    <property type="entry name" value="TumE"/>
    <property type="match status" value="1"/>
</dbReference>
<organism evidence="1 2">
    <name type="scientific">Candidatus Gallionella acididurans</name>
    <dbReference type="NCBI Taxonomy" id="1796491"/>
    <lineage>
        <taxon>Bacteria</taxon>
        <taxon>Pseudomonadati</taxon>
        <taxon>Pseudomonadota</taxon>
        <taxon>Betaproteobacteria</taxon>
        <taxon>Nitrosomonadales</taxon>
        <taxon>Gallionellaceae</taxon>
        <taxon>Gallionella</taxon>
    </lineage>
</organism>
<sequence length="98" mass="11474">MKARELFNRRVLVTEQAFAELVLWEVPEPLSGSKHRYKYRLAFVVAGACVLRYDNEAGKGDHKHVSGREVKYRFVSVDKLVADFFLDVKRWRDENSND</sequence>
<reference evidence="1 2" key="1">
    <citation type="submission" date="2016-02" db="EMBL/GenBank/DDBJ databases">
        <authorList>
            <person name="Wen L."/>
            <person name="He K."/>
            <person name="Yang H."/>
        </authorList>
    </citation>
    <scope>NUCLEOTIDE SEQUENCE [LARGE SCALE GENOMIC DNA]</scope>
    <source>
        <strain evidence="1">ShG14-8</strain>
    </source>
</reference>
<protein>
    <submittedName>
        <fullName evidence="1">Uncharacterized protein</fullName>
    </submittedName>
</protein>
<evidence type="ECO:0000313" key="2">
    <source>
        <dbReference type="Proteomes" id="UP000070578"/>
    </source>
</evidence>
<comment type="caution">
    <text evidence="1">The sequence shown here is derived from an EMBL/GenBank/DDBJ whole genome shotgun (WGS) entry which is preliminary data.</text>
</comment>
<evidence type="ECO:0000313" key="1">
    <source>
        <dbReference type="EMBL" id="KXS30799.1"/>
    </source>
</evidence>
<accession>A0A139BPA6</accession>
<gene>
    <name evidence="1" type="ORF">AWT59_3075</name>
</gene>
<dbReference type="PATRIC" id="fig|1796491.3.peg.3379"/>
<reference evidence="1 2" key="2">
    <citation type="submission" date="2016-03" db="EMBL/GenBank/DDBJ databases">
        <title>New uncultured bacterium of the family Gallionellaceae from acid mine drainage: description and reconstruction of genome based on metagenomic analysis of microbial community.</title>
        <authorList>
            <person name="Kadnikov V."/>
            <person name="Ivasenko D."/>
            <person name="Beletsky A."/>
            <person name="Mardanov A."/>
            <person name="Danilova E."/>
            <person name="Pimenov N."/>
            <person name="Karnachuk O."/>
            <person name="Ravin N."/>
        </authorList>
    </citation>
    <scope>NUCLEOTIDE SEQUENCE [LARGE SCALE GENOMIC DNA]</scope>
    <source>
        <strain evidence="1">ShG14-8</strain>
    </source>
</reference>
<dbReference type="InterPro" id="IPR045397">
    <property type="entry name" value="TumE-like"/>
</dbReference>